<sequence length="575" mass="64035">MYFQAIFHSSNMDAFVYWLCDNEGICYGPCIAYWHLEEELGITLLNVPGEVKQFQLLSPETGQNFHAKDFESLLLFSLQTRNEWIPDGKQVTCGRLDTTSMNWTTEGCSTAPHKSSHYTVLLCSCKSMGIFGSVLQDIPSTTVDPTELYITLNDTSSSETMKMYQNDEERKTVRVKIRLNIDYDKAVSGKKTEFAEHISQQIANLLRLRMEQIKNLTVSRGSVIVDFNLTHLNDSEGKAEELQSMNKNGTLALTDLEGKEMPVDSLSADVSGSEDHGKETSISEITTEASSQKQLFGSSNQTPDDQLLTKTLVTTSTTLDNKANTEFDNVKKLPVLFKVKDEYDIVVKGRKKKFISHAISQLSTKMKVPIPCFQDFDVTSGSILFSFNLVPVHEGSIMVDESSLQDAKRELERRIQKGEVTLLDLDGRVLLVIPLISAAASDKFDFAPIIMGIVIGVFILMIVLVILTAIIVKSIHKYNCKVAPVKDQSPPPSYRSTKHQGAAGGKDKMFYKNEELEGPAAHSRRQSVPSAAIYRPPSDNQLNNTQPPPTAVKSKLKNEWDIDSDISVIRESPDA</sequence>
<evidence type="ECO:0000256" key="2">
    <source>
        <dbReference type="SAM" id="Phobius"/>
    </source>
</evidence>
<evidence type="ECO:0000313" key="4">
    <source>
        <dbReference type="RefSeq" id="XP_022257856.1"/>
    </source>
</evidence>
<evidence type="ECO:0000313" key="3">
    <source>
        <dbReference type="Proteomes" id="UP000694941"/>
    </source>
</evidence>
<dbReference type="GeneID" id="111089510"/>
<keyword evidence="2" id="KW-0472">Membrane</keyword>
<dbReference type="RefSeq" id="XP_022257856.1">
    <property type="nucleotide sequence ID" value="XM_022402148.1"/>
</dbReference>
<proteinExistence type="predicted"/>
<accession>A0ABM1TPQ0</accession>
<gene>
    <name evidence="4" type="primary">LOC111089510</name>
</gene>
<feature type="region of interest" description="Disordered" evidence="1">
    <location>
        <begin position="486"/>
        <end position="558"/>
    </location>
</feature>
<protein>
    <submittedName>
        <fullName evidence="4">Uncharacterized protein LOC111089510</fullName>
    </submittedName>
</protein>
<keyword evidence="3" id="KW-1185">Reference proteome</keyword>
<reference evidence="4" key="1">
    <citation type="submission" date="2025-08" db="UniProtKB">
        <authorList>
            <consortium name="RefSeq"/>
        </authorList>
    </citation>
    <scope>IDENTIFICATION</scope>
    <source>
        <tissue evidence="4">Muscle</tissue>
    </source>
</reference>
<organism evidence="3 4">
    <name type="scientific">Limulus polyphemus</name>
    <name type="common">Atlantic horseshoe crab</name>
    <dbReference type="NCBI Taxonomy" id="6850"/>
    <lineage>
        <taxon>Eukaryota</taxon>
        <taxon>Metazoa</taxon>
        <taxon>Ecdysozoa</taxon>
        <taxon>Arthropoda</taxon>
        <taxon>Chelicerata</taxon>
        <taxon>Merostomata</taxon>
        <taxon>Xiphosura</taxon>
        <taxon>Limulidae</taxon>
        <taxon>Limulus</taxon>
    </lineage>
</organism>
<keyword evidence="2" id="KW-1133">Transmembrane helix</keyword>
<evidence type="ECO:0000256" key="1">
    <source>
        <dbReference type="SAM" id="MobiDB-lite"/>
    </source>
</evidence>
<dbReference type="Proteomes" id="UP000694941">
    <property type="component" value="Unplaced"/>
</dbReference>
<name>A0ABM1TPQ0_LIMPO</name>
<keyword evidence="2" id="KW-0812">Transmembrane</keyword>
<feature type="compositionally biased region" description="Basic and acidic residues" evidence="1">
    <location>
        <begin position="505"/>
        <end position="515"/>
    </location>
</feature>
<feature type="transmembrane region" description="Helical" evidence="2">
    <location>
        <begin position="446"/>
        <end position="472"/>
    </location>
</feature>